<comment type="caution">
    <text evidence="6">The sequence shown here is derived from an EMBL/GenBank/DDBJ whole genome shotgun (WGS) entry which is preliminary data.</text>
</comment>
<dbReference type="GO" id="GO:0005737">
    <property type="term" value="C:cytoplasm"/>
    <property type="evidence" value="ECO:0007669"/>
    <property type="project" value="TreeGrafter"/>
</dbReference>
<organism evidence="6 7">
    <name type="scientific">Pomacea canaliculata</name>
    <name type="common">Golden apple snail</name>
    <dbReference type="NCBI Taxonomy" id="400727"/>
    <lineage>
        <taxon>Eukaryota</taxon>
        <taxon>Metazoa</taxon>
        <taxon>Spiralia</taxon>
        <taxon>Lophotrochozoa</taxon>
        <taxon>Mollusca</taxon>
        <taxon>Gastropoda</taxon>
        <taxon>Caenogastropoda</taxon>
        <taxon>Architaenioglossa</taxon>
        <taxon>Ampullarioidea</taxon>
        <taxon>Ampullariidae</taxon>
        <taxon>Pomacea</taxon>
    </lineage>
</organism>
<gene>
    <name evidence="6" type="ORF">C0Q70_15127</name>
</gene>
<dbReference type="Pfam" id="PF14821">
    <property type="entry name" value="Thr_synth_N"/>
    <property type="match status" value="1"/>
</dbReference>
<dbReference type="AlphaFoldDB" id="A0A2T7NU10"/>
<keyword evidence="7" id="KW-1185">Reference proteome</keyword>
<dbReference type="InterPro" id="IPR031322">
    <property type="entry name" value="Shikimate/glucono_kinase"/>
</dbReference>
<dbReference type="HAMAP" id="MF_00109">
    <property type="entry name" value="Shikimate_kinase"/>
    <property type="match status" value="1"/>
</dbReference>
<dbReference type="SUPFAM" id="SSF53686">
    <property type="entry name" value="Tryptophan synthase beta subunit-like PLP-dependent enzymes"/>
    <property type="match status" value="1"/>
</dbReference>
<dbReference type="Gene3D" id="3.40.50.1100">
    <property type="match status" value="2"/>
</dbReference>
<feature type="domain" description="Threonine synthase N-terminal" evidence="5">
    <location>
        <begin position="229"/>
        <end position="313"/>
    </location>
</feature>
<keyword evidence="3 4" id="KW-0663">Pyridoxal phosphate</keyword>
<evidence type="ECO:0000256" key="2">
    <source>
        <dbReference type="ARBA" id="ARBA00005517"/>
    </source>
</evidence>
<comment type="cofactor">
    <cofactor evidence="1 4">
        <name>pyridoxal 5'-phosphate</name>
        <dbReference type="ChEBI" id="CHEBI:597326"/>
    </cofactor>
</comment>
<dbReference type="OrthoDB" id="5203861at2759"/>
<reference evidence="6 7" key="1">
    <citation type="submission" date="2018-04" db="EMBL/GenBank/DDBJ databases">
        <title>The genome of golden apple snail Pomacea canaliculata provides insight into stress tolerance and invasive adaptation.</title>
        <authorList>
            <person name="Liu C."/>
            <person name="Liu B."/>
            <person name="Ren Y."/>
            <person name="Zhang Y."/>
            <person name="Wang H."/>
            <person name="Li S."/>
            <person name="Jiang F."/>
            <person name="Yin L."/>
            <person name="Zhang G."/>
            <person name="Qian W."/>
            <person name="Fan W."/>
        </authorList>
    </citation>
    <scope>NUCLEOTIDE SEQUENCE [LARGE SCALE GENOMIC DNA]</scope>
    <source>
        <strain evidence="6">SZHN2017</strain>
        <tissue evidence="6">Muscle</tissue>
    </source>
</reference>
<evidence type="ECO:0000313" key="6">
    <source>
        <dbReference type="EMBL" id="PVD24643.1"/>
    </source>
</evidence>
<dbReference type="InterPro" id="IPR027417">
    <property type="entry name" value="P-loop_NTPase"/>
</dbReference>
<dbReference type="InterPro" id="IPR036052">
    <property type="entry name" value="TrpB-like_PALP_sf"/>
</dbReference>
<name>A0A2T7NU10_POMCA</name>
<dbReference type="InterPro" id="IPR037158">
    <property type="entry name" value="Thr_synth_N_sf"/>
</dbReference>
<evidence type="ECO:0000256" key="4">
    <source>
        <dbReference type="PIRSR" id="PIRSR604450-51"/>
    </source>
</evidence>
<dbReference type="SUPFAM" id="SSF52540">
    <property type="entry name" value="P-loop containing nucleoside triphosphate hydrolases"/>
    <property type="match status" value="1"/>
</dbReference>
<dbReference type="CDD" id="cd00464">
    <property type="entry name" value="SK"/>
    <property type="match status" value="1"/>
</dbReference>
<proteinExistence type="inferred from homology"/>
<evidence type="ECO:0000313" key="7">
    <source>
        <dbReference type="Proteomes" id="UP000245119"/>
    </source>
</evidence>
<sequence length="720" mass="80621">MFVRLVAYSTRQLPLLNWSSSLGNVAKRHIGDNARLGITTKPHKTWKDWRALGPKANIILMGSPGSGKTTTGRILAQQMGLPYIDVDDDHLEPYWGKSVSEKLKEVGDERFVEEEGRALMTLEAEGCIISTTGSNPLHPKSMSKLAQSGLVVFLDMSKDSILKRLNMMKVNRIVGQKSGASMSDILEYRQDFYERWYDLRIICEDGETQESVAQKIVKAVNDFSNEEGFVSSRGGADDIPRDYVSFLDAVLKGLAPDGGLYLKAKNRPKFTLGELKRLVDHDFRRRALKVLERWIHPLDLSPQEIQKCLNKSFSHSTFSCPEVAPVKRLIDNHFILELFHGPTASFKDVALQIMPHFFVKAMQSSNDASKYLILVATSGDTGGAVLDGFRRHSGDARVGVMVFYPCHGISQIQRHQMTTMEGPNIKVIGVDSDFDFCQSTIKQIFGDLDLAEWMKNELDCRLSAANSINWGRLLPQVVYHVSGYLEMVRTGQIPFGQVVDLCVPTGNFGNILSAYYAKEMGLPVRHLICASNTNHVLTDFIKNGAYVLTGRSLYRTASPSIDILQSSNLERLIFHLSGENPKTVRHFYSTLQKEGVAPAPKEVWEGIQQHFVAGYATEADSVGRFVACTVGDPNMPTVISGTAHYAKFVDKILPFFYGNLQDYNNISVDKLFEQAQTLTRRPTMHQKLEAMVNKQVVHYDQVPADYESITKTVVDFAMQL</sequence>
<dbReference type="Gene3D" id="3.90.1380.10">
    <property type="entry name" value="Threonine synthase, N-terminal domain"/>
    <property type="match status" value="1"/>
</dbReference>
<dbReference type="PANTHER" id="PTHR43515:SF1">
    <property type="entry name" value="THREONINE SYNTHASE-LIKE 1"/>
    <property type="match status" value="1"/>
</dbReference>
<dbReference type="InterPro" id="IPR004450">
    <property type="entry name" value="Thr_synthase-like"/>
</dbReference>
<evidence type="ECO:0000256" key="3">
    <source>
        <dbReference type="ARBA" id="ARBA00022898"/>
    </source>
</evidence>
<dbReference type="Pfam" id="PF01202">
    <property type="entry name" value="SKI"/>
    <property type="match status" value="1"/>
</dbReference>
<dbReference type="Proteomes" id="UP000245119">
    <property type="component" value="Linkage Group LG9"/>
</dbReference>
<feature type="modified residue" description="N6-(pyridoxal phosphate)lysine" evidence="4">
    <location>
        <position position="347"/>
    </location>
</feature>
<evidence type="ECO:0000259" key="5">
    <source>
        <dbReference type="Pfam" id="PF14821"/>
    </source>
</evidence>
<dbReference type="NCBIfam" id="TIGR00260">
    <property type="entry name" value="thrC"/>
    <property type="match status" value="1"/>
</dbReference>
<evidence type="ECO:0000256" key="1">
    <source>
        <dbReference type="ARBA" id="ARBA00001933"/>
    </source>
</evidence>
<accession>A0A2T7NU10</accession>
<dbReference type="STRING" id="400727.A0A2T7NU10"/>
<dbReference type="PRINTS" id="PR01100">
    <property type="entry name" value="SHIKIMTKNASE"/>
</dbReference>
<protein>
    <recommendedName>
        <fullName evidence="5">Threonine synthase N-terminal domain-containing protein</fullName>
    </recommendedName>
</protein>
<comment type="similarity">
    <text evidence="2">Belongs to the threonine synthase family.</text>
</comment>
<dbReference type="EMBL" id="PZQS01000009">
    <property type="protein sequence ID" value="PVD24643.1"/>
    <property type="molecule type" value="Genomic_DNA"/>
</dbReference>
<dbReference type="InterPro" id="IPR029144">
    <property type="entry name" value="Thr_synth_N"/>
</dbReference>
<dbReference type="PANTHER" id="PTHR43515">
    <property type="entry name" value="THREONINE SYNTHASE-LIKE 1"/>
    <property type="match status" value="1"/>
</dbReference>
<dbReference type="Gene3D" id="3.40.50.300">
    <property type="entry name" value="P-loop containing nucleotide triphosphate hydrolases"/>
    <property type="match status" value="1"/>
</dbReference>
<dbReference type="InterPro" id="IPR000623">
    <property type="entry name" value="Shikimate_kinase/TSH1"/>
</dbReference>